<comment type="cofactor">
    <cofactor evidence="8">
        <name>Mg(2+)</name>
        <dbReference type="ChEBI" id="CHEBI:18420"/>
    </cofactor>
    <cofactor evidence="8">
        <name>Mn(2+)</name>
        <dbReference type="ChEBI" id="CHEBI:29035"/>
    </cofactor>
</comment>
<dbReference type="GO" id="GO:0070733">
    <property type="term" value="F:AMPylase activity"/>
    <property type="evidence" value="ECO:0007669"/>
    <property type="project" value="UniProtKB-EC"/>
</dbReference>
<dbReference type="HAMAP" id="MF_00692">
    <property type="entry name" value="SelO"/>
    <property type="match status" value="1"/>
</dbReference>
<keyword evidence="3 8" id="KW-0548">Nucleotidyltransferase</keyword>
<keyword evidence="8" id="KW-0464">Manganese</keyword>
<feature type="binding site" evidence="8">
    <location>
        <position position="123"/>
    </location>
    <ligand>
        <name>ATP</name>
        <dbReference type="ChEBI" id="CHEBI:30616"/>
    </ligand>
</feature>
<dbReference type="PANTHER" id="PTHR32057">
    <property type="entry name" value="PROTEIN ADENYLYLTRANSFERASE SELO, MITOCHONDRIAL"/>
    <property type="match status" value="1"/>
</dbReference>
<feature type="binding site" evidence="8">
    <location>
        <position position="90"/>
    </location>
    <ligand>
        <name>ATP</name>
        <dbReference type="ChEBI" id="CHEBI:30616"/>
    </ligand>
</feature>
<comment type="similarity">
    <text evidence="1 8">Belongs to the SELO family.</text>
</comment>
<evidence type="ECO:0000256" key="7">
    <source>
        <dbReference type="ARBA" id="ARBA00022842"/>
    </source>
</evidence>
<dbReference type="STRING" id="1579316.RC74_19430"/>
<dbReference type="Pfam" id="PF02696">
    <property type="entry name" value="SelO"/>
    <property type="match status" value="1"/>
</dbReference>
<evidence type="ECO:0000256" key="1">
    <source>
        <dbReference type="ARBA" id="ARBA00009747"/>
    </source>
</evidence>
<dbReference type="GO" id="GO:0005524">
    <property type="term" value="F:ATP binding"/>
    <property type="evidence" value="ECO:0007669"/>
    <property type="project" value="UniProtKB-UniRule"/>
</dbReference>
<dbReference type="OrthoDB" id="9776281at2"/>
<reference evidence="9 10" key="1">
    <citation type="submission" date="2016-02" db="EMBL/GenBank/DDBJ databases">
        <title>Complete genome sequence of Halocynthiibacter arcticus PAMC 20958t from arctic marine sediment.</title>
        <authorList>
            <person name="Lee Y.M."/>
            <person name="Baek K."/>
            <person name="Lee H.K."/>
            <person name="Shin S.C."/>
        </authorList>
    </citation>
    <scope>NUCLEOTIDE SEQUENCE [LARGE SCALE GENOMIC DNA]</scope>
    <source>
        <strain evidence="9">PAMC 20958</strain>
    </source>
</reference>
<keyword evidence="2 8" id="KW-0808">Transferase</keyword>
<feature type="binding site" evidence="8">
    <location>
        <position position="110"/>
    </location>
    <ligand>
        <name>ATP</name>
        <dbReference type="ChEBI" id="CHEBI:30616"/>
    </ligand>
</feature>
<evidence type="ECO:0000256" key="8">
    <source>
        <dbReference type="HAMAP-Rule" id="MF_00692"/>
    </source>
</evidence>
<organism evidence="9 10">
    <name type="scientific">Falsihalocynthiibacter arcticus</name>
    <dbReference type="NCBI Taxonomy" id="1579316"/>
    <lineage>
        <taxon>Bacteria</taxon>
        <taxon>Pseudomonadati</taxon>
        <taxon>Pseudomonadota</taxon>
        <taxon>Alphaproteobacteria</taxon>
        <taxon>Rhodobacterales</taxon>
        <taxon>Roseobacteraceae</taxon>
        <taxon>Falsihalocynthiibacter</taxon>
    </lineage>
</organism>
<feature type="binding site" evidence="8">
    <location>
        <position position="255"/>
    </location>
    <ligand>
        <name>ATP</name>
        <dbReference type="ChEBI" id="CHEBI:30616"/>
    </ligand>
</feature>
<dbReference type="AlphaFoldDB" id="A0A126V610"/>
<evidence type="ECO:0000256" key="3">
    <source>
        <dbReference type="ARBA" id="ARBA00022695"/>
    </source>
</evidence>
<comment type="catalytic activity">
    <reaction evidence="8">
        <text>L-threonyl-[protein] + ATP = 3-O-(5'-adenylyl)-L-threonyl-[protein] + diphosphate</text>
        <dbReference type="Rhea" id="RHEA:54292"/>
        <dbReference type="Rhea" id="RHEA-COMP:11060"/>
        <dbReference type="Rhea" id="RHEA-COMP:13847"/>
        <dbReference type="ChEBI" id="CHEBI:30013"/>
        <dbReference type="ChEBI" id="CHEBI:30616"/>
        <dbReference type="ChEBI" id="CHEBI:33019"/>
        <dbReference type="ChEBI" id="CHEBI:138113"/>
        <dbReference type="EC" id="2.7.7.108"/>
    </reaction>
</comment>
<keyword evidence="6 8" id="KW-0067">ATP-binding</keyword>
<feature type="binding site" evidence="8">
    <location>
        <position position="255"/>
    </location>
    <ligand>
        <name>Mg(2+)</name>
        <dbReference type="ChEBI" id="CHEBI:18420"/>
    </ligand>
</feature>
<evidence type="ECO:0000256" key="5">
    <source>
        <dbReference type="ARBA" id="ARBA00022741"/>
    </source>
</evidence>
<dbReference type="EC" id="2.7.7.-" evidence="8"/>
<accession>A0A126V610</accession>
<feature type="binding site" evidence="8">
    <location>
        <position position="87"/>
    </location>
    <ligand>
        <name>ATP</name>
        <dbReference type="ChEBI" id="CHEBI:30616"/>
    </ligand>
</feature>
<comment type="catalytic activity">
    <reaction evidence="8">
        <text>L-histidyl-[protein] + UTP = N(tele)-(5'-uridylyl)-L-histidyl-[protein] + diphosphate</text>
        <dbReference type="Rhea" id="RHEA:83891"/>
        <dbReference type="Rhea" id="RHEA-COMP:9745"/>
        <dbReference type="Rhea" id="RHEA-COMP:20239"/>
        <dbReference type="ChEBI" id="CHEBI:29979"/>
        <dbReference type="ChEBI" id="CHEBI:33019"/>
        <dbReference type="ChEBI" id="CHEBI:46398"/>
        <dbReference type="ChEBI" id="CHEBI:233474"/>
    </reaction>
</comment>
<evidence type="ECO:0000313" key="10">
    <source>
        <dbReference type="Proteomes" id="UP000070371"/>
    </source>
</evidence>
<comment type="catalytic activity">
    <reaction evidence="8">
        <text>L-tyrosyl-[protein] + UTP = O-(5'-uridylyl)-L-tyrosyl-[protein] + diphosphate</text>
        <dbReference type="Rhea" id="RHEA:83887"/>
        <dbReference type="Rhea" id="RHEA-COMP:10136"/>
        <dbReference type="Rhea" id="RHEA-COMP:20238"/>
        <dbReference type="ChEBI" id="CHEBI:33019"/>
        <dbReference type="ChEBI" id="CHEBI:46398"/>
        <dbReference type="ChEBI" id="CHEBI:46858"/>
        <dbReference type="ChEBI" id="CHEBI:90602"/>
    </reaction>
</comment>
<dbReference type="KEGG" id="hat:RC74_19430"/>
<name>A0A126V610_9RHOB</name>
<keyword evidence="7 8" id="KW-0460">Magnesium</keyword>
<keyword evidence="4 8" id="KW-0479">Metal-binding</keyword>
<evidence type="ECO:0000313" key="9">
    <source>
        <dbReference type="EMBL" id="AML53139.1"/>
    </source>
</evidence>
<dbReference type="InterPro" id="IPR003846">
    <property type="entry name" value="SelO"/>
</dbReference>
<feature type="active site" description="Proton acceptor" evidence="8">
    <location>
        <position position="245"/>
    </location>
</feature>
<comment type="function">
    <text evidence="8">Nucleotidyltransferase involved in the post-translational modification of proteins. It can catalyze the addition of adenosine monophosphate (AMP) or uridine monophosphate (UMP) to a protein, resulting in modifications known as AMPylation and UMPylation.</text>
</comment>
<dbReference type="GO" id="GO:0030145">
    <property type="term" value="F:manganese ion binding"/>
    <property type="evidence" value="ECO:0007669"/>
    <property type="project" value="UniProtKB-UniRule"/>
</dbReference>
<feature type="binding site" evidence="8">
    <location>
        <position position="122"/>
    </location>
    <ligand>
        <name>ATP</name>
        <dbReference type="ChEBI" id="CHEBI:30616"/>
    </ligand>
</feature>
<sequence length="472" mass="51346">MTLFKFDNSFARLPKTMFAETAPTPVGAPELLALNQELALELGLSEDLFHSDNLLNMLSGNAISEGSQPIAQAYAGHQFGNFVPRLGDGRAHLLGEVLTPSGARFDIALKGSGPTPYSRNGDGRAWLGPVLREFLVSEAMHAYGVPTTRALAIVATGERVQRETALPGAILTRVASSHLRVGTFQYFAYRNDTEALALLTDMAIARHYPEVDGPLGLLQAAVNAQADLVAQWMGLGFIHGVMNTDNCHVGGITIDYGPCAFMDGFDPARVFSSIDQQGRYAYQSQPDIAAWNLAQFASSLIAIMGPQDEAIAQATQAVNSFVPRFHRAWLSVFGKKIGLESATQSDRTLIVELLEIMAGEEVDFTQLFWSLSHGRTSELFSSPSDFENWEARWKLRLKTEANPDSVMARANPAVIPRNHRVEQAIKAAVKGDLAPFASLHEALSTPYEAPDDTALMDTPKADERVYATFCGT</sequence>
<comment type="catalytic activity">
    <reaction evidence="8">
        <text>L-tyrosyl-[protein] + ATP = O-(5'-adenylyl)-L-tyrosyl-[protein] + diphosphate</text>
        <dbReference type="Rhea" id="RHEA:54288"/>
        <dbReference type="Rhea" id="RHEA-COMP:10136"/>
        <dbReference type="Rhea" id="RHEA-COMP:13846"/>
        <dbReference type="ChEBI" id="CHEBI:30616"/>
        <dbReference type="ChEBI" id="CHEBI:33019"/>
        <dbReference type="ChEBI" id="CHEBI:46858"/>
        <dbReference type="ChEBI" id="CHEBI:83624"/>
        <dbReference type="EC" id="2.7.7.108"/>
    </reaction>
</comment>
<dbReference type="NCBIfam" id="NF000658">
    <property type="entry name" value="PRK00029.1"/>
    <property type="match status" value="1"/>
</dbReference>
<protein>
    <recommendedName>
        <fullName evidence="8">Protein nucleotidyltransferase YdiU</fullName>
        <ecNumber evidence="8">2.7.7.-</ecNumber>
    </recommendedName>
    <alternativeName>
        <fullName evidence="8">Protein adenylyltransferase YdiU</fullName>
        <ecNumber evidence="8">2.7.7.108</ecNumber>
    </alternativeName>
    <alternativeName>
        <fullName evidence="8">Protein uridylyltransferase YdiU</fullName>
        <ecNumber evidence="8">2.7.7.-</ecNumber>
    </alternativeName>
</protein>
<dbReference type="EMBL" id="CP014327">
    <property type="protein sequence ID" value="AML53139.1"/>
    <property type="molecule type" value="Genomic_DNA"/>
</dbReference>
<gene>
    <name evidence="8" type="primary">ydiU</name>
    <name evidence="8" type="synonym">selO</name>
    <name evidence="9" type="ORF">RC74_19430</name>
</gene>
<evidence type="ECO:0000256" key="6">
    <source>
        <dbReference type="ARBA" id="ARBA00022840"/>
    </source>
</evidence>
<dbReference type="EC" id="2.7.7.108" evidence="8"/>
<feature type="binding site" evidence="8">
    <location>
        <position position="246"/>
    </location>
    <ligand>
        <name>Mg(2+)</name>
        <dbReference type="ChEBI" id="CHEBI:18420"/>
    </ligand>
</feature>
<comment type="catalytic activity">
    <reaction evidence="8">
        <text>L-seryl-[protein] + ATP = 3-O-(5'-adenylyl)-L-seryl-[protein] + diphosphate</text>
        <dbReference type="Rhea" id="RHEA:58120"/>
        <dbReference type="Rhea" id="RHEA-COMP:9863"/>
        <dbReference type="Rhea" id="RHEA-COMP:15073"/>
        <dbReference type="ChEBI" id="CHEBI:29999"/>
        <dbReference type="ChEBI" id="CHEBI:30616"/>
        <dbReference type="ChEBI" id="CHEBI:33019"/>
        <dbReference type="ChEBI" id="CHEBI:142516"/>
        <dbReference type="EC" id="2.7.7.108"/>
    </reaction>
</comment>
<dbReference type="RefSeq" id="WP_062628372.1">
    <property type="nucleotide sequence ID" value="NZ_CP014327.1"/>
</dbReference>
<comment type="catalytic activity">
    <reaction evidence="8">
        <text>L-seryl-[protein] + UTP = O-(5'-uridylyl)-L-seryl-[protein] + diphosphate</text>
        <dbReference type="Rhea" id="RHEA:64604"/>
        <dbReference type="Rhea" id="RHEA-COMP:9863"/>
        <dbReference type="Rhea" id="RHEA-COMP:16635"/>
        <dbReference type="ChEBI" id="CHEBI:29999"/>
        <dbReference type="ChEBI" id="CHEBI:33019"/>
        <dbReference type="ChEBI" id="CHEBI:46398"/>
        <dbReference type="ChEBI" id="CHEBI:156051"/>
    </reaction>
</comment>
<feature type="binding site" evidence="8">
    <location>
        <position position="89"/>
    </location>
    <ligand>
        <name>ATP</name>
        <dbReference type="ChEBI" id="CHEBI:30616"/>
    </ligand>
</feature>
<dbReference type="Proteomes" id="UP000070371">
    <property type="component" value="Chromosome"/>
</dbReference>
<keyword evidence="10" id="KW-1185">Reference proteome</keyword>
<feature type="binding site" evidence="8">
    <location>
        <position position="173"/>
    </location>
    <ligand>
        <name>ATP</name>
        <dbReference type="ChEBI" id="CHEBI:30616"/>
    </ligand>
</feature>
<proteinExistence type="inferred from homology"/>
<dbReference type="GO" id="GO:0000287">
    <property type="term" value="F:magnesium ion binding"/>
    <property type="evidence" value="ECO:0007669"/>
    <property type="project" value="UniProtKB-UniRule"/>
</dbReference>
<evidence type="ECO:0000256" key="4">
    <source>
        <dbReference type="ARBA" id="ARBA00022723"/>
    </source>
</evidence>
<dbReference type="PANTHER" id="PTHR32057:SF14">
    <property type="entry name" value="PROTEIN ADENYLYLTRANSFERASE SELO, MITOCHONDRIAL"/>
    <property type="match status" value="1"/>
</dbReference>
<feature type="binding site" evidence="8">
    <location>
        <position position="180"/>
    </location>
    <ligand>
        <name>ATP</name>
        <dbReference type="ChEBI" id="CHEBI:30616"/>
    </ligand>
</feature>
<evidence type="ECO:0000256" key="2">
    <source>
        <dbReference type="ARBA" id="ARBA00022679"/>
    </source>
</evidence>
<keyword evidence="5 8" id="KW-0547">Nucleotide-binding</keyword>